<dbReference type="Gene3D" id="3.30.1300.30">
    <property type="entry name" value="GSPII I/J protein-like"/>
    <property type="match status" value="1"/>
</dbReference>
<feature type="domain" description="Trimeric autotransporter adhesin YadA-like head" evidence="12">
    <location>
        <begin position="628"/>
        <end position="650"/>
    </location>
</feature>
<feature type="domain" description="Trimeric autotransporter adhesin YadA-like head" evidence="12">
    <location>
        <begin position="948"/>
        <end position="974"/>
    </location>
</feature>
<dbReference type="InterPro" id="IPR005594">
    <property type="entry name" value="YadA_C"/>
</dbReference>
<evidence type="ECO:0000256" key="4">
    <source>
        <dbReference type="ARBA" id="ARBA00022448"/>
    </source>
</evidence>
<keyword evidence="9" id="KW-0472">Membrane</keyword>
<dbReference type="Pfam" id="PF05658">
    <property type="entry name" value="YadA_head"/>
    <property type="match status" value="17"/>
</dbReference>
<feature type="domain" description="Trimeric autotransporter adhesin YadA-like head" evidence="12">
    <location>
        <begin position="280"/>
        <end position="306"/>
    </location>
</feature>
<feature type="domain" description="Trimeric autotransporter adhesin YadA-like stalk" evidence="13">
    <location>
        <begin position="1385"/>
        <end position="1427"/>
    </location>
</feature>
<feature type="domain" description="Trimeric autotransporter adhesin YadA-like head" evidence="12">
    <location>
        <begin position="182"/>
        <end position="206"/>
    </location>
</feature>
<dbReference type="Pfam" id="PF05662">
    <property type="entry name" value="YadA_stalk"/>
    <property type="match status" value="6"/>
</dbReference>
<dbReference type="RefSeq" id="WP_008838844.1">
    <property type="nucleotide sequence ID" value="NZ_AHAM01000221.1"/>
</dbReference>
<keyword evidence="4" id="KW-0813">Transport</keyword>
<dbReference type="OrthoDB" id="1631723at2"/>
<dbReference type="Gene3D" id="1.20.5.170">
    <property type="match status" value="1"/>
</dbReference>
<reference evidence="14 15" key="1">
    <citation type="journal article" date="2012" name="J. Bacteriol.">
        <title>Draft Genome Sequence of Mesorhizobium alhagi CCNWXJ12-2T, a Novel Salt-Resistant Species Isolated from the Desert of Northwestern China.</title>
        <authorList>
            <person name="Zhou M."/>
            <person name="Chen W."/>
            <person name="Chen H."/>
            <person name="Wei G."/>
        </authorList>
    </citation>
    <scope>NUCLEOTIDE SEQUENCE [LARGE SCALE GENOMIC DNA]</scope>
    <source>
        <strain evidence="14 15">CCNWXJ12-2</strain>
    </source>
</reference>
<keyword evidence="7" id="KW-0732">Signal</keyword>
<feature type="domain" description="Trimeric autotransporter adhesin YadA-like head" evidence="12">
    <location>
        <begin position="252"/>
        <end position="269"/>
    </location>
</feature>
<dbReference type="SUPFAM" id="SSF101967">
    <property type="entry name" value="Adhesin YadA, collagen-binding domain"/>
    <property type="match status" value="9"/>
</dbReference>
<feature type="domain" description="Trimeric autotransporter adhesin YadA-like head" evidence="12">
    <location>
        <begin position="412"/>
        <end position="438"/>
    </location>
</feature>
<dbReference type="InterPro" id="IPR011049">
    <property type="entry name" value="Serralysin-like_metalloprot_C"/>
</dbReference>
<gene>
    <name evidence="14" type="ORF">MAXJ12_26338</name>
</gene>
<feature type="domain" description="Trimeric autotransporter adhesin YadA-like stalk" evidence="13">
    <location>
        <begin position="841"/>
        <end position="880"/>
    </location>
</feature>
<dbReference type="Gene3D" id="6.10.250.2030">
    <property type="match status" value="1"/>
</dbReference>
<proteinExistence type="inferred from homology"/>
<evidence type="ECO:0000259" key="13">
    <source>
        <dbReference type="Pfam" id="PF05662"/>
    </source>
</evidence>
<dbReference type="GO" id="GO:0015031">
    <property type="term" value="P:protein transport"/>
    <property type="evidence" value="ECO:0007669"/>
    <property type="project" value="UniProtKB-KW"/>
</dbReference>
<feature type="domain" description="Trimeric autotransporter adhesin YadA-like head" evidence="12">
    <location>
        <begin position="584"/>
        <end position="603"/>
    </location>
</feature>
<evidence type="ECO:0000256" key="9">
    <source>
        <dbReference type="ARBA" id="ARBA00023136"/>
    </source>
</evidence>
<feature type="domain" description="Trimeric autotransporter adhesin YadA-like stalk" evidence="13">
    <location>
        <begin position="1455"/>
        <end position="1490"/>
    </location>
</feature>
<dbReference type="Gene3D" id="2.150.10.10">
    <property type="entry name" value="Serralysin-like metalloprotease, C-terminal"/>
    <property type="match status" value="11"/>
</dbReference>
<dbReference type="InterPro" id="IPR008640">
    <property type="entry name" value="Adhesin_Head_dom"/>
</dbReference>
<name>H0HYI7_9HYPH</name>
<protein>
    <submittedName>
        <fullName evidence="14">YadA domain-containing protein</fullName>
    </submittedName>
</protein>
<evidence type="ECO:0000256" key="6">
    <source>
        <dbReference type="ARBA" id="ARBA00022692"/>
    </source>
</evidence>
<feature type="domain" description="Trimeric autotransporter adhesin YadA-like stalk" evidence="13">
    <location>
        <begin position="1032"/>
        <end position="1070"/>
    </location>
</feature>
<dbReference type="EMBL" id="AHAM01000221">
    <property type="protein sequence ID" value="EHK54196.1"/>
    <property type="molecule type" value="Genomic_DNA"/>
</dbReference>
<dbReference type="GO" id="GO:0009279">
    <property type="term" value="C:cell outer membrane"/>
    <property type="evidence" value="ECO:0007669"/>
    <property type="project" value="UniProtKB-SubCell"/>
</dbReference>
<evidence type="ECO:0000259" key="12">
    <source>
        <dbReference type="Pfam" id="PF05658"/>
    </source>
</evidence>
<accession>H0HYI7</accession>
<feature type="domain" description="Trimeric autotransporter adhesin YadA-like head" evidence="12">
    <location>
        <begin position="1291"/>
        <end position="1317"/>
    </location>
</feature>
<comment type="subcellular location">
    <subcellularLocation>
        <location evidence="2">Cell outer membrane</location>
    </subcellularLocation>
    <subcellularLocation>
        <location evidence="1">Cell surface</location>
    </subcellularLocation>
</comment>
<keyword evidence="10" id="KW-0998">Cell outer membrane</keyword>
<evidence type="ECO:0000259" key="11">
    <source>
        <dbReference type="Pfam" id="PF03895"/>
    </source>
</evidence>
<evidence type="ECO:0000313" key="15">
    <source>
        <dbReference type="Proteomes" id="UP000003250"/>
    </source>
</evidence>
<dbReference type="InterPro" id="IPR008635">
    <property type="entry name" value="Coiled_stalk_dom"/>
</dbReference>
<dbReference type="InterPro" id="IPR045584">
    <property type="entry name" value="Pilin-like"/>
</dbReference>
<evidence type="ECO:0000256" key="10">
    <source>
        <dbReference type="ARBA" id="ARBA00023237"/>
    </source>
</evidence>
<feature type="domain" description="Trimeric autotransporter adhesin YadA-like head" evidence="12">
    <location>
        <begin position="556"/>
        <end position="581"/>
    </location>
</feature>
<feature type="domain" description="Trimeric autotransporter adhesin YadA-like head" evidence="12">
    <location>
        <begin position="776"/>
        <end position="802"/>
    </location>
</feature>
<dbReference type="SUPFAM" id="SSF54523">
    <property type="entry name" value="Pili subunits"/>
    <property type="match status" value="1"/>
</dbReference>
<evidence type="ECO:0000256" key="8">
    <source>
        <dbReference type="ARBA" id="ARBA00022927"/>
    </source>
</evidence>
<feature type="domain" description="Trimeric autotransporter adhesin YadA-like head" evidence="12">
    <location>
        <begin position="1135"/>
        <end position="1161"/>
    </location>
</feature>
<keyword evidence="8" id="KW-0653">Protein transport</keyword>
<comment type="similarity">
    <text evidence="3">Belongs to the autotransporter-2 (AT-2) (TC 1.B.40) family.</text>
</comment>
<dbReference type="CDD" id="cd12820">
    <property type="entry name" value="LbR_YadA-like"/>
    <property type="match status" value="2"/>
</dbReference>
<feature type="domain" description="Trimeric autotransporter adhesin YadA-like head" evidence="12">
    <location>
        <begin position="529"/>
        <end position="552"/>
    </location>
</feature>
<feature type="domain" description="Trimeric autotransporter adhesin YadA-like stalk" evidence="13">
    <location>
        <begin position="1196"/>
        <end position="1235"/>
    </location>
</feature>
<evidence type="ECO:0000313" key="14">
    <source>
        <dbReference type="EMBL" id="EHK54196.1"/>
    </source>
</evidence>
<keyword evidence="15" id="KW-1185">Reference proteome</keyword>
<feature type="domain" description="Trimeric autotransporter adhesin YadA-like head" evidence="12">
    <location>
        <begin position="337"/>
        <end position="354"/>
    </location>
</feature>
<evidence type="ECO:0000256" key="2">
    <source>
        <dbReference type="ARBA" id="ARBA00004442"/>
    </source>
</evidence>
<evidence type="ECO:0000256" key="1">
    <source>
        <dbReference type="ARBA" id="ARBA00004241"/>
    </source>
</evidence>
<feature type="domain" description="Trimeric autotransporter adhesin YadA-like C-terminal membrane anchor" evidence="11">
    <location>
        <begin position="1547"/>
        <end position="1604"/>
    </location>
</feature>
<feature type="domain" description="Trimeric autotransporter adhesin YadA-like head" evidence="12">
    <location>
        <begin position="1319"/>
        <end position="1345"/>
    </location>
</feature>
<dbReference type="PATRIC" id="fig|1107882.3.peg.5112"/>
<evidence type="ECO:0000256" key="3">
    <source>
        <dbReference type="ARBA" id="ARBA00005848"/>
    </source>
</evidence>
<evidence type="ECO:0000256" key="7">
    <source>
        <dbReference type="ARBA" id="ARBA00022729"/>
    </source>
</evidence>
<dbReference type="Proteomes" id="UP000003250">
    <property type="component" value="Unassembled WGS sequence"/>
</dbReference>
<feature type="domain" description="Trimeric autotransporter adhesin YadA-like stalk" evidence="13">
    <location>
        <begin position="718"/>
        <end position="759"/>
    </location>
</feature>
<keyword evidence="6" id="KW-0812">Transmembrane</keyword>
<sequence length="1606" mass="154750">MTAGIEGRARSRGGFVGNWVSGSGDSRSLRRRLMAALRLAHCVLGMGRKRLGLGTLGAGGTLASALYGSAPAVACAAASVLPEEPTCPNCGRVFVEFASKATRRRWMELGWRPAAAAALGALALSVSSAAPAQAQNYTAGGGTVAPGSTLGLAIGCGGNGATVTAGAVSGGMAIGCRSVSGGTNSIAIGVEATTTAQNGVAIGTSSGAGLNASAFGASAQATGATSSAFGFGATASGQGSVANGFLANAGLQNAVAIGAQATASALNSIYLGARTFGTGASAQSAIAIGTDVIASQVDAIAIGRQSQSTGTSATAMGLNARAWGNQSIALGLGAVAGVQANTAIPNSIAIGTNSLASGGFGVALGQATQATADFSTAVGNGAAASADSATALGRATSATGLAATAVGNAARATGNTALALGGQAVAVGDSTVAVGQGAGAGSTTANSGSVAMGIAAGTLVSGAQNTAVGGGIANAMRGAGSGVTGARNVSMGTGDGSVTYDGTLAASAGNLVTGDDNIAIGTNAGIGVSANNTTSIGVNANATAENAIAMGHTAVADAADAVAIGTGATATGGKAVAIGAGNVAYGDGAVAIGDPSYASGTGAFTGGANNIANADGTATATAANAANGAVAIGNNNVAIGQGSVALGNFSRAGAAGAVAFGDTAVANFADDVALGSGSVTAAAVATPNVVIDGATYNFAGTTPVSTVSVGALGAERTITNVAAGRLSDSSTDAVNGSQLFATNQAVDSLGTTVDNINNGGGIKYFHANSVLPDSQALGTDSVAIGPNAVANNADDVAIGSGAVSGATTVVSNAVIGGTTYNFAGATPAGAFSVGALGAERQIQNVAAGRLSNSSTDAVNGSQLFATNQQVTQNTTDIANLDGRVTTVEGDVTNLDGRVTTAEGNITNLGNTVNNIAGDTSTAYTDANGDGIRYVRTNDRTLPVADSSAQGIASTAVGYQATAVADNSLALGRDSQASIVGGVALGSGSIADRALAPVTGQIPAGATNFIEYNTTDKTLLGAVSVGTDTSYRQITNVADGTNAQDAVTIRQLQGAIASVATTPSMYFHANSTAGDSLAVGAESIAVGPTTVVNADNGVGIGNGAIVDQIAPGGTAIGQGAHVMLADGIALGTNSLAAGIQSVAIGAGAESNHANSIALGGNSITTVGAQTDYTAFGLAALQDSVGEVSIGAAGSERKLTNVAAGSADTDGVNVSQLRGMTQNVTNLFGGTTVVNPDGSITGPTYNIQGGSYTTVYDGFTAVDASLTNLSNQINGGGGIKYFHANSTLADSQATGVDSVAIGPESVASGDGSLAAGNGANAGAQGAVALGQGAEANNANDVALGSGSVTEAAVGTSSAVINGQSYDFAGTAPVGTVSVGADGAERTITNVAAGRVSADSTDAINGSQLHATNTAIEDLETDVGSITQNAVQYDLNPDGSKKNSITLQGGDVNAPVIISNVGAGVADTDAVNVSQLNEGITESRSYTDNRVSYAIDTANDYTDTVAATTLNQANSYTDQKFDQLNQEVGEIRDEARQAAAIGLAAASLRYDDRPGKLSVAMGGGYWRSEGALAFGAGYTSENGRVRANLSGTTTDGHWGVGAGLSFTLN</sequence>
<dbReference type="GO" id="GO:0009986">
    <property type="term" value="C:cell surface"/>
    <property type="evidence" value="ECO:0007669"/>
    <property type="project" value="UniProtKB-SubCell"/>
</dbReference>
<evidence type="ECO:0000256" key="5">
    <source>
        <dbReference type="ARBA" id="ARBA00022452"/>
    </source>
</evidence>
<feature type="domain" description="Trimeric autotransporter adhesin YadA-like head" evidence="12">
    <location>
        <begin position="356"/>
        <end position="382"/>
    </location>
</feature>
<organism evidence="14 15">
    <name type="scientific">Mesorhizobium alhagi CCNWXJ12-2</name>
    <dbReference type="NCBI Taxonomy" id="1107882"/>
    <lineage>
        <taxon>Bacteria</taxon>
        <taxon>Pseudomonadati</taxon>
        <taxon>Pseudomonadota</taxon>
        <taxon>Alphaproteobacteria</taxon>
        <taxon>Hyphomicrobiales</taxon>
        <taxon>Phyllobacteriaceae</taxon>
        <taxon>Allomesorhizobium</taxon>
    </lineage>
</organism>
<feature type="domain" description="Trimeric autotransporter adhesin YadA-like head" evidence="12">
    <location>
        <begin position="221"/>
        <end position="245"/>
    </location>
</feature>
<dbReference type="Pfam" id="PF03895">
    <property type="entry name" value="YadA_anchor"/>
    <property type="match status" value="1"/>
</dbReference>
<keyword evidence="5" id="KW-1134">Transmembrane beta strand</keyword>
<feature type="domain" description="Trimeric autotransporter adhesin YadA-like head" evidence="12">
    <location>
        <begin position="309"/>
        <end position="334"/>
    </location>
</feature>